<dbReference type="InterPro" id="IPR019734">
    <property type="entry name" value="TPR_rpt"/>
</dbReference>
<dbReference type="PROSITE" id="PS50005">
    <property type="entry name" value="TPR"/>
    <property type="match status" value="2"/>
</dbReference>
<evidence type="ECO:0000313" key="8">
    <source>
        <dbReference type="Proteomes" id="UP000663829"/>
    </source>
</evidence>
<protein>
    <recommendedName>
        <fullName evidence="9">Kinesin light chain</fullName>
    </recommendedName>
</protein>
<dbReference type="PANTHER" id="PTHR45641">
    <property type="entry name" value="TETRATRICOPEPTIDE REPEAT PROTEIN (AFU_ORTHOLOGUE AFUA_6G03870)"/>
    <property type="match status" value="1"/>
</dbReference>
<accession>A0A815CVH6</accession>
<evidence type="ECO:0000313" key="5">
    <source>
        <dbReference type="EMBL" id="CAF1302826.1"/>
    </source>
</evidence>
<keyword evidence="8" id="KW-1185">Reference proteome</keyword>
<reference evidence="4" key="1">
    <citation type="submission" date="2021-02" db="EMBL/GenBank/DDBJ databases">
        <authorList>
            <person name="Nowell W R."/>
        </authorList>
    </citation>
    <scope>NUCLEOTIDE SEQUENCE</scope>
</reference>
<dbReference type="Proteomes" id="UP000677228">
    <property type="component" value="Unassembled WGS sequence"/>
</dbReference>
<dbReference type="Proteomes" id="UP000663829">
    <property type="component" value="Unassembled WGS sequence"/>
</dbReference>
<dbReference type="Pfam" id="PF13374">
    <property type="entry name" value="TPR_10"/>
    <property type="match status" value="1"/>
</dbReference>
<dbReference type="Pfam" id="PF13424">
    <property type="entry name" value="TPR_12"/>
    <property type="match status" value="1"/>
</dbReference>
<evidence type="ECO:0008006" key="9">
    <source>
        <dbReference type="Google" id="ProtNLM"/>
    </source>
</evidence>
<evidence type="ECO:0000313" key="7">
    <source>
        <dbReference type="EMBL" id="CAF4109345.1"/>
    </source>
</evidence>
<name>A0A815CVH6_9BILA</name>
<evidence type="ECO:0000313" key="4">
    <source>
        <dbReference type="EMBL" id="CAF1292383.1"/>
    </source>
</evidence>
<evidence type="ECO:0000256" key="2">
    <source>
        <dbReference type="ARBA" id="ARBA00022803"/>
    </source>
</evidence>
<dbReference type="EMBL" id="CAJOBA010041204">
    <property type="protein sequence ID" value="CAF4109345.1"/>
    <property type="molecule type" value="Genomic_DNA"/>
</dbReference>
<evidence type="ECO:0000256" key="3">
    <source>
        <dbReference type="PROSITE-ProRule" id="PRU00339"/>
    </source>
</evidence>
<dbReference type="EMBL" id="CAJNOK010019625">
    <property type="protein sequence ID" value="CAF1302826.1"/>
    <property type="molecule type" value="Genomic_DNA"/>
</dbReference>
<evidence type="ECO:0000256" key="1">
    <source>
        <dbReference type="ARBA" id="ARBA00022737"/>
    </source>
</evidence>
<dbReference type="SMART" id="SM00028">
    <property type="entry name" value="TPR"/>
    <property type="match status" value="3"/>
</dbReference>
<dbReference type="OrthoDB" id="5986372at2759"/>
<feature type="repeat" description="TPR" evidence="3">
    <location>
        <begin position="115"/>
        <end position="148"/>
    </location>
</feature>
<dbReference type="EMBL" id="CAJOBC010033430">
    <property type="protein sequence ID" value="CAF4100646.1"/>
    <property type="molecule type" value="Genomic_DNA"/>
</dbReference>
<dbReference type="PANTHER" id="PTHR45641:SF19">
    <property type="entry name" value="NEPHROCYSTIN-3"/>
    <property type="match status" value="1"/>
</dbReference>
<evidence type="ECO:0000313" key="6">
    <source>
        <dbReference type="EMBL" id="CAF4100646.1"/>
    </source>
</evidence>
<gene>
    <name evidence="4" type="ORF">GPM918_LOCUS28104</name>
    <name evidence="5" type="ORF">OVA965_LOCUS28617</name>
    <name evidence="6" type="ORF">SRO942_LOCUS28564</name>
    <name evidence="7" type="ORF">TMI583_LOCUS29371</name>
</gene>
<dbReference type="AlphaFoldDB" id="A0A815CVH6"/>
<dbReference type="EMBL" id="CAJNOQ010012118">
    <property type="protein sequence ID" value="CAF1292383.1"/>
    <property type="molecule type" value="Genomic_DNA"/>
</dbReference>
<dbReference type="Proteomes" id="UP000681722">
    <property type="component" value="Unassembled WGS sequence"/>
</dbReference>
<organism evidence="4 8">
    <name type="scientific">Didymodactylos carnosus</name>
    <dbReference type="NCBI Taxonomy" id="1234261"/>
    <lineage>
        <taxon>Eukaryota</taxon>
        <taxon>Metazoa</taxon>
        <taxon>Spiralia</taxon>
        <taxon>Gnathifera</taxon>
        <taxon>Rotifera</taxon>
        <taxon>Eurotatoria</taxon>
        <taxon>Bdelloidea</taxon>
        <taxon>Philodinida</taxon>
        <taxon>Philodinidae</taxon>
        <taxon>Didymodactylos</taxon>
    </lineage>
</organism>
<comment type="caution">
    <text evidence="4">The sequence shown here is derived from an EMBL/GenBank/DDBJ whole genome shotgun (WGS) entry which is preliminary data.</text>
</comment>
<dbReference type="InterPro" id="IPR011990">
    <property type="entry name" value="TPR-like_helical_dom_sf"/>
</dbReference>
<feature type="repeat" description="TPR" evidence="3">
    <location>
        <begin position="74"/>
        <end position="107"/>
    </location>
</feature>
<dbReference type="SUPFAM" id="SSF48452">
    <property type="entry name" value="TPR-like"/>
    <property type="match status" value="1"/>
</dbReference>
<dbReference type="Gene3D" id="1.25.40.10">
    <property type="entry name" value="Tetratricopeptide repeat domain"/>
    <property type="match status" value="2"/>
</dbReference>
<sequence>MGEYSKAFSVLKESLNIHQMSQDNNNSKFAATTYYWLGRIECFMKIIRKHLNTIEKQYKQYKKRALPEKHPDFAITYSNIGDVKRLTGDHTTARSFLEKALEIQENVTCDRCDLAWIYTYMGETYREMKDYSTALELLEKALKIRDKLLASSHPDLAVTCRNLAKVYNGRRQFKVASGLAQLAVEMAEQKLSEKHPHILEYKETVLEIRKSL</sequence>
<proteinExistence type="predicted"/>
<keyword evidence="1" id="KW-0677">Repeat</keyword>
<keyword evidence="2 3" id="KW-0802">TPR repeat</keyword>
<dbReference type="Proteomes" id="UP000682733">
    <property type="component" value="Unassembled WGS sequence"/>
</dbReference>